<keyword evidence="3" id="KW-1185">Reference proteome</keyword>
<comment type="caution">
    <text evidence="2">The sequence shown here is derived from an EMBL/GenBank/DDBJ whole genome shotgun (WGS) entry which is preliminary data.</text>
</comment>
<proteinExistence type="predicted"/>
<keyword evidence="1" id="KW-0812">Transmembrane</keyword>
<dbReference type="Proteomes" id="UP000018949">
    <property type="component" value="Unassembled WGS sequence"/>
</dbReference>
<dbReference type="EMBL" id="BAUW01000027">
    <property type="protein sequence ID" value="GAE45705.1"/>
    <property type="molecule type" value="Genomic_DNA"/>
</dbReference>
<protein>
    <submittedName>
        <fullName evidence="2">Cytochrome d ubiquinol oxidase subunit II</fullName>
    </submittedName>
</protein>
<keyword evidence="1" id="KW-0472">Membrane</keyword>
<dbReference type="AlphaFoldDB" id="W4RMQ0"/>
<evidence type="ECO:0000256" key="1">
    <source>
        <dbReference type="SAM" id="Phobius"/>
    </source>
</evidence>
<accession>W4RMQ0</accession>
<feature type="transmembrane region" description="Helical" evidence="1">
    <location>
        <begin position="37"/>
        <end position="63"/>
    </location>
</feature>
<organism evidence="2 3">
    <name type="scientific">Mesobacillus boroniphilus JCM 21738</name>
    <dbReference type="NCBI Taxonomy" id="1294265"/>
    <lineage>
        <taxon>Bacteria</taxon>
        <taxon>Bacillati</taxon>
        <taxon>Bacillota</taxon>
        <taxon>Bacilli</taxon>
        <taxon>Bacillales</taxon>
        <taxon>Bacillaceae</taxon>
        <taxon>Mesobacillus</taxon>
    </lineage>
</organism>
<feature type="transmembrane region" description="Helical" evidence="1">
    <location>
        <begin position="5"/>
        <end position="25"/>
    </location>
</feature>
<dbReference type="eggNOG" id="COG1294">
    <property type="taxonomic scope" value="Bacteria"/>
</dbReference>
<evidence type="ECO:0000313" key="2">
    <source>
        <dbReference type="EMBL" id="GAE45705.1"/>
    </source>
</evidence>
<reference evidence="2 3" key="1">
    <citation type="submission" date="2013-12" db="EMBL/GenBank/DDBJ databases">
        <title>NBRP : Genome information of microbial organism related human and environment.</title>
        <authorList>
            <person name="Hattori M."/>
            <person name="Oshima K."/>
            <person name="Inaba H."/>
            <person name="Suda W."/>
            <person name="Sakamoto M."/>
            <person name="Iino T."/>
            <person name="Kitahara M."/>
            <person name="Oshida Y."/>
            <person name="Iida T."/>
            <person name="Kudo T."/>
            <person name="Itoh T."/>
            <person name="Ahmed I."/>
            <person name="Ohkuma M."/>
        </authorList>
    </citation>
    <scope>NUCLEOTIDE SEQUENCE [LARGE SCALE GENOMIC DNA]</scope>
    <source>
        <strain evidence="2 3">JCM 21738</strain>
    </source>
</reference>
<name>W4RMQ0_9BACI</name>
<keyword evidence="1" id="KW-1133">Transmembrane helix</keyword>
<gene>
    <name evidence="2" type="ORF">JCM21738_2539</name>
</gene>
<sequence>MTGQFFVAFFAYGVSHYPYLLYPFISIYDSFTNEAMAIALITAFIAGLGLLLPSLYLLLRLFLFNKDYVQGRRNDHV</sequence>
<evidence type="ECO:0000313" key="3">
    <source>
        <dbReference type="Proteomes" id="UP000018949"/>
    </source>
</evidence>